<dbReference type="RefSeq" id="WP_208256343.1">
    <property type="nucleotide sequence ID" value="NZ_JAGEOJ010000006.1"/>
</dbReference>
<dbReference type="EMBL" id="JAGEOJ010000006">
    <property type="protein sequence ID" value="MBO2448681.1"/>
    <property type="molecule type" value="Genomic_DNA"/>
</dbReference>
<evidence type="ECO:0000259" key="1">
    <source>
        <dbReference type="SMART" id="SM01043"/>
    </source>
</evidence>
<sequence length="225" mass="24645">MFLALARSRRASRGRICEQLRISGSGAMANGYFRQTCTRARGFLGAAADGSPRVLRDRETYYLNPDVGLDWATFQELAGKGQARGRDGVEKLRAALDLVRGEPLQDCPYEWIDQAMVTYMRSRIVEVAECLSARAEDPVVAGWAACRGLLADPYAEQLYRALMRSAHVAGHTRALFGAYELCMEALSGLGLKPDEQTTGLLYDLTGSRSVPRSFRRCIGGRGSGA</sequence>
<dbReference type="InterPro" id="IPR011990">
    <property type="entry name" value="TPR-like_helical_dom_sf"/>
</dbReference>
<dbReference type="Pfam" id="PF03704">
    <property type="entry name" value="BTAD"/>
    <property type="match status" value="1"/>
</dbReference>
<dbReference type="InterPro" id="IPR051677">
    <property type="entry name" value="AfsR-DnrI-RedD_regulator"/>
</dbReference>
<protein>
    <submittedName>
        <fullName evidence="2">Bacterial transcriptional activator domain-containing protein</fullName>
    </submittedName>
</protein>
<gene>
    <name evidence="2" type="ORF">J4573_16385</name>
</gene>
<feature type="domain" description="Bacterial transcriptional activator" evidence="1">
    <location>
        <begin position="69"/>
        <end position="205"/>
    </location>
</feature>
<dbReference type="PANTHER" id="PTHR35807">
    <property type="entry name" value="TRANSCRIPTIONAL REGULATOR REDD-RELATED"/>
    <property type="match status" value="1"/>
</dbReference>
<dbReference type="Gene3D" id="1.25.40.10">
    <property type="entry name" value="Tetratricopeptide repeat domain"/>
    <property type="match status" value="1"/>
</dbReference>
<accession>A0A939PHK4</accession>
<organism evidence="2 3">
    <name type="scientific">Actinomadura barringtoniae</name>
    <dbReference type="NCBI Taxonomy" id="1427535"/>
    <lineage>
        <taxon>Bacteria</taxon>
        <taxon>Bacillati</taxon>
        <taxon>Actinomycetota</taxon>
        <taxon>Actinomycetes</taxon>
        <taxon>Streptosporangiales</taxon>
        <taxon>Thermomonosporaceae</taxon>
        <taxon>Actinomadura</taxon>
    </lineage>
</organism>
<comment type="caution">
    <text evidence="2">The sequence shown here is derived from an EMBL/GenBank/DDBJ whole genome shotgun (WGS) entry which is preliminary data.</text>
</comment>
<evidence type="ECO:0000313" key="3">
    <source>
        <dbReference type="Proteomes" id="UP000669179"/>
    </source>
</evidence>
<evidence type="ECO:0000313" key="2">
    <source>
        <dbReference type="EMBL" id="MBO2448681.1"/>
    </source>
</evidence>
<dbReference type="InterPro" id="IPR005158">
    <property type="entry name" value="BTAD"/>
</dbReference>
<dbReference type="SUPFAM" id="SSF48452">
    <property type="entry name" value="TPR-like"/>
    <property type="match status" value="1"/>
</dbReference>
<keyword evidence="3" id="KW-1185">Reference proteome</keyword>
<dbReference type="Proteomes" id="UP000669179">
    <property type="component" value="Unassembled WGS sequence"/>
</dbReference>
<dbReference type="SMART" id="SM01043">
    <property type="entry name" value="BTAD"/>
    <property type="match status" value="1"/>
</dbReference>
<name>A0A939PHK4_9ACTN</name>
<proteinExistence type="predicted"/>
<dbReference type="AlphaFoldDB" id="A0A939PHK4"/>
<reference evidence="2" key="1">
    <citation type="submission" date="2021-03" db="EMBL/GenBank/DDBJ databases">
        <authorList>
            <person name="Kanchanasin P."/>
            <person name="Saeng-In P."/>
            <person name="Phongsopitanun W."/>
            <person name="Yuki M."/>
            <person name="Kudo T."/>
            <person name="Ohkuma M."/>
            <person name="Tanasupawat S."/>
        </authorList>
    </citation>
    <scope>NUCLEOTIDE SEQUENCE</scope>
    <source>
        <strain evidence="2">GKU 128</strain>
    </source>
</reference>